<sequence>MMRMFVCALLVLLTGCSDQGGATIAKFESSDMANKVVVLLAHNKVKAVLSQEKDTYLVSVDDNLEAKAREILTQFNAYFQKEDLNELLESKFASLSKLEMVKGNLLEGREIYNKLSVIPGILRANVVVTGDKNKRISVLVISLAGIDTANKHNIERFLKGVVEDGDKLTISYFVQSVNDSDLSDEQD</sequence>
<evidence type="ECO:0000256" key="1">
    <source>
        <dbReference type="SAM" id="SignalP"/>
    </source>
</evidence>
<name>A0A2N7CHI1_VIBSP</name>
<proteinExistence type="predicted"/>
<feature type="signal peptide" evidence="1">
    <location>
        <begin position="1"/>
        <end position="22"/>
    </location>
</feature>
<gene>
    <name evidence="2" type="ORF">BCV19_00750</name>
</gene>
<dbReference type="PROSITE" id="PS51257">
    <property type="entry name" value="PROKAR_LIPOPROTEIN"/>
    <property type="match status" value="1"/>
</dbReference>
<dbReference type="AlphaFoldDB" id="A0A2N7CHI1"/>
<feature type="chain" id="PRO_5014743516" evidence="1">
    <location>
        <begin position="23"/>
        <end position="187"/>
    </location>
</feature>
<dbReference type="RefSeq" id="WP_102482126.1">
    <property type="nucleotide sequence ID" value="NZ_MCSW01000113.1"/>
</dbReference>
<organism evidence="2 3">
    <name type="scientific">Vibrio splendidus</name>
    <dbReference type="NCBI Taxonomy" id="29497"/>
    <lineage>
        <taxon>Bacteria</taxon>
        <taxon>Pseudomonadati</taxon>
        <taxon>Pseudomonadota</taxon>
        <taxon>Gammaproteobacteria</taxon>
        <taxon>Vibrionales</taxon>
        <taxon>Vibrionaceae</taxon>
        <taxon>Vibrio</taxon>
    </lineage>
</organism>
<evidence type="ECO:0000313" key="2">
    <source>
        <dbReference type="EMBL" id="PMF25610.1"/>
    </source>
</evidence>
<dbReference type="EMBL" id="MCSW01000113">
    <property type="protein sequence ID" value="PMF25610.1"/>
    <property type="molecule type" value="Genomic_DNA"/>
</dbReference>
<accession>A0A2N7CHI1</accession>
<comment type="caution">
    <text evidence="2">The sequence shown here is derived from an EMBL/GenBank/DDBJ whole genome shotgun (WGS) entry which is preliminary data.</text>
</comment>
<reference evidence="3" key="1">
    <citation type="submission" date="2016-07" db="EMBL/GenBank/DDBJ databases">
        <title>Nontailed viruses are major unrecognized killers of bacteria in the ocean.</title>
        <authorList>
            <person name="Kauffman K."/>
            <person name="Hussain F."/>
            <person name="Yang J."/>
            <person name="Arevalo P."/>
            <person name="Brown J."/>
            <person name="Cutler M."/>
            <person name="Kelly L."/>
            <person name="Polz M.F."/>
        </authorList>
    </citation>
    <scope>NUCLEOTIDE SEQUENCE [LARGE SCALE GENOMIC DNA]</scope>
    <source>
        <strain evidence="3">10N.286.54.F3</strain>
    </source>
</reference>
<dbReference type="Proteomes" id="UP000235405">
    <property type="component" value="Unassembled WGS sequence"/>
</dbReference>
<keyword evidence="1" id="KW-0732">Signal</keyword>
<evidence type="ECO:0000313" key="3">
    <source>
        <dbReference type="Proteomes" id="UP000235405"/>
    </source>
</evidence>
<protein>
    <submittedName>
        <fullName evidence="2">Type III secretion protein</fullName>
    </submittedName>
</protein>